<dbReference type="Pfam" id="PF14733">
    <property type="entry name" value="ACDC"/>
    <property type="match status" value="1"/>
</dbReference>
<comment type="caution">
    <text evidence="3">The sequence shown here is derived from an EMBL/GenBank/DDBJ whole genome shotgun (WGS) entry which is preliminary data.</text>
</comment>
<keyword evidence="4" id="KW-1185">Reference proteome</keyword>
<feature type="domain" description="AP2-coincident C-terminal" evidence="2">
    <location>
        <begin position="769"/>
        <end position="883"/>
    </location>
</feature>
<name>A0A2A9M7C6_BESBE</name>
<dbReference type="Proteomes" id="UP000224006">
    <property type="component" value="Chromosome XIII"/>
</dbReference>
<reference evidence="3 4" key="1">
    <citation type="submission" date="2017-09" db="EMBL/GenBank/DDBJ databases">
        <title>Genome sequencing of Besnoitia besnoiti strain Bb-Ger1.</title>
        <authorList>
            <person name="Schares G."/>
            <person name="Venepally P."/>
            <person name="Lorenzi H.A."/>
        </authorList>
    </citation>
    <scope>NUCLEOTIDE SEQUENCE [LARGE SCALE GENOMIC DNA]</scope>
    <source>
        <strain evidence="3 4">Bb-Ger1</strain>
    </source>
</reference>
<dbReference type="OrthoDB" id="331297at2759"/>
<organism evidence="3 4">
    <name type="scientific">Besnoitia besnoiti</name>
    <name type="common">Apicomplexan protozoan</name>
    <dbReference type="NCBI Taxonomy" id="94643"/>
    <lineage>
        <taxon>Eukaryota</taxon>
        <taxon>Sar</taxon>
        <taxon>Alveolata</taxon>
        <taxon>Apicomplexa</taxon>
        <taxon>Conoidasida</taxon>
        <taxon>Coccidia</taxon>
        <taxon>Eucoccidiorida</taxon>
        <taxon>Eimeriorina</taxon>
        <taxon>Sarcocystidae</taxon>
        <taxon>Besnoitia</taxon>
    </lineage>
</organism>
<evidence type="ECO:0000256" key="1">
    <source>
        <dbReference type="SAM" id="MobiDB-lite"/>
    </source>
</evidence>
<gene>
    <name evidence="3" type="ORF">BESB_031460</name>
</gene>
<evidence type="ECO:0000259" key="2">
    <source>
        <dbReference type="Pfam" id="PF14733"/>
    </source>
</evidence>
<dbReference type="InterPro" id="IPR028078">
    <property type="entry name" value="ACDC"/>
</dbReference>
<evidence type="ECO:0000313" key="3">
    <source>
        <dbReference type="EMBL" id="PFH31272.1"/>
    </source>
</evidence>
<dbReference type="RefSeq" id="XP_029215281.1">
    <property type="nucleotide sequence ID" value="XM_029361814.1"/>
</dbReference>
<dbReference type="KEGG" id="bbes:BESB_031460"/>
<feature type="region of interest" description="Disordered" evidence="1">
    <location>
        <begin position="440"/>
        <end position="465"/>
    </location>
</feature>
<proteinExistence type="predicted"/>
<dbReference type="VEuPathDB" id="ToxoDB:BESB_031460"/>
<feature type="compositionally biased region" description="Basic and acidic residues" evidence="1">
    <location>
        <begin position="440"/>
        <end position="457"/>
    </location>
</feature>
<protein>
    <submittedName>
        <fullName evidence="3">AP2 domain transcription factor AP2VIIa-8</fullName>
    </submittedName>
</protein>
<dbReference type="AlphaFoldDB" id="A0A2A9M7C6"/>
<evidence type="ECO:0000313" key="4">
    <source>
        <dbReference type="Proteomes" id="UP000224006"/>
    </source>
</evidence>
<feature type="region of interest" description="Disordered" evidence="1">
    <location>
        <begin position="1"/>
        <end position="20"/>
    </location>
</feature>
<accession>A0A2A9M7C6</accession>
<sequence>MAEAVREGLATSHAQLSRSPSSTLLPAIQAAAVELPSKQSLTRHTVIRSHHAKEEKKRPRPSHALFLSEAPSAVVNPCKRRARHLNRDNGARHQVLVERGDGTVKRRNMLVNSTGACPKVGNVIDFVRYQKLWEGPALTEPGASATRTPRFASLMSEWLPHDGRLTRAGELSDRSTRSTCGTSRVPSLEAAEETLRMTDCPTTLTPGGYSVGDAQLSSGFSKTPAEGAVHATFETKSVKGGKEDRALHEGGPFISLESRPKATGSSFVNGTRADDRSAERAYTALVGLGLKDVKPDTDERPAVSAVKGAPTLDKCGCYDYNEAKLLELNTHCSHGNNQPNCAKTASDEKGISGAGARTEPLMDTAENKILQANFGQSTRGTLAETCTSETCSKLRHKDSAAVSADDGEQEEVNLGRWAWSTGVQADTAAVWKCLQEQLARRTSDSHTESEGSNKDRQISSSSVSSQHVGIVVRDCGGGSTVEAEGVLQMAYSTLADQAEQRDFPVSEPPLPPSALDAKIPTIGEHGGSEQASSIAPVGDDGPWHAAGAAYGRGCGGATPNNVPFYSVFEGSTNKSGVLRGHRSYPVVRGVSRDNTKRRWAVYWKGNRKYFYDKFYEDCYQAYLHAVNFRKHAKAYGPLTSSVAATTAGSGPGSPPAFLLSSSRVFGPTPDSAGQPFVVASCSSAVPPSTNAGQGSDFLSAAAEPRLTRQEGVSSSSSGALLQASSIDEALADLNRNVAVSRGPEHADSTSCDEPMSARGHGGNGTGKASGQTLELYKHAVRLMLQDLSSIVVPSFFSATSSYQPEDEGGVPRKSGASVSEGLHSATSVTLLQQVVQWHLQHVQKATQQHQVFQFLSILSPCLESTRLPSQSPPNLQQRLLLELLDLHVQQLITLSKDIYTHFQKQQQELFLLLHRVVSQK</sequence>
<dbReference type="GeneID" id="40308198"/>
<feature type="region of interest" description="Disordered" evidence="1">
    <location>
        <begin position="740"/>
        <end position="769"/>
    </location>
</feature>
<dbReference type="EMBL" id="NWUJ01000016">
    <property type="protein sequence ID" value="PFH31272.1"/>
    <property type="molecule type" value="Genomic_DNA"/>
</dbReference>